<dbReference type="Proteomes" id="UP000683000">
    <property type="component" value="Unassembled WGS sequence"/>
</dbReference>
<evidence type="ECO:0000313" key="10">
    <source>
        <dbReference type="Proteomes" id="UP000683000"/>
    </source>
</evidence>
<accession>A0A8I2Z119</accession>
<dbReference type="Gene3D" id="1.10.287.110">
    <property type="entry name" value="DnaJ domain"/>
    <property type="match status" value="1"/>
</dbReference>
<comment type="similarity">
    <text evidence="2">Belongs to the DPH4 family.</text>
</comment>
<dbReference type="SUPFAM" id="SSF46565">
    <property type="entry name" value="Chaperone J-domain"/>
    <property type="match status" value="1"/>
</dbReference>
<reference evidence="9" key="1">
    <citation type="submission" date="2021-03" db="EMBL/GenBank/DDBJ databases">
        <title>Evolutionary innovations through gain and loss of genes in the ectomycorrhizal Boletales.</title>
        <authorList>
            <person name="Wu G."/>
            <person name="Miyauchi S."/>
            <person name="Morin E."/>
            <person name="Yang Z.-L."/>
            <person name="Xu J."/>
            <person name="Martin F.M."/>
        </authorList>
    </citation>
    <scope>NUCLEOTIDE SEQUENCE</scope>
    <source>
        <strain evidence="9">BR01</strain>
    </source>
</reference>
<dbReference type="UniPathway" id="UPA00559"/>
<organism evidence="9 10">
    <name type="scientific">Boletus reticuloceps</name>
    <dbReference type="NCBI Taxonomy" id="495285"/>
    <lineage>
        <taxon>Eukaryota</taxon>
        <taxon>Fungi</taxon>
        <taxon>Dikarya</taxon>
        <taxon>Basidiomycota</taxon>
        <taxon>Agaricomycotina</taxon>
        <taxon>Agaricomycetes</taxon>
        <taxon>Agaricomycetidae</taxon>
        <taxon>Boletales</taxon>
        <taxon>Boletineae</taxon>
        <taxon>Boletaceae</taxon>
        <taxon>Boletoideae</taxon>
        <taxon>Boletus</taxon>
    </lineage>
</organism>
<feature type="domain" description="DPH-type MB" evidence="8">
    <location>
        <begin position="95"/>
        <end position="169"/>
    </location>
</feature>
<dbReference type="InterPro" id="IPR001623">
    <property type="entry name" value="DnaJ_domain"/>
</dbReference>
<dbReference type="OrthoDB" id="445556at2759"/>
<evidence type="ECO:0000259" key="8">
    <source>
        <dbReference type="PROSITE" id="PS51074"/>
    </source>
</evidence>
<evidence type="ECO:0000256" key="4">
    <source>
        <dbReference type="ARBA" id="ARBA00022723"/>
    </source>
</evidence>
<keyword evidence="4" id="KW-0479">Metal-binding</keyword>
<dbReference type="GO" id="GO:0008198">
    <property type="term" value="F:ferrous iron binding"/>
    <property type="evidence" value="ECO:0007669"/>
    <property type="project" value="TreeGrafter"/>
</dbReference>
<dbReference type="PANTHER" id="PTHR45255:SF1">
    <property type="entry name" value="DNAJ HOMOLOG SUBFAMILY C MEMBER 24"/>
    <property type="match status" value="1"/>
</dbReference>
<dbReference type="InterPro" id="IPR036671">
    <property type="entry name" value="DPH_MB_sf"/>
</dbReference>
<sequence>MLYPSSNFYNLLQIPRDASLKDIKAAYHRTLLRLHPDKQTQARHHHHAPPEEAFGFVDVALLKEAYRTLSDAGLRAVYDRSLRREEHARSCGPRPAQVVSLEEFTALTETREFGAGSSAEVEADADAVREWGHRCRCGGMYRITQDDLENGAHLVGCESCSEVIWVGYEEAPAMGDEEGE</sequence>
<dbReference type="GO" id="GO:0017183">
    <property type="term" value="P:protein histidyl modification to diphthamide"/>
    <property type="evidence" value="ECO:0007669"/>
    <property type="project" value="UniProtKB-UniPathway"/>
</dbReference>
<dbReference type="EMBL" id="JAGFBS010000002">
    <property type="protein sequence ID" value="KAG6380732.1"/>
    <property type="molecule type" value="Genomic_DNA"/>
</dbReference>
<dbReference type="SUPFAM" id="SSF144217">
    <property type="entry name" value="CSL zinc finger"/>
    <property type="match status" value="1"/>
</dbReference>
<name>A0A8I2Z119_9AGAM</name>
<dbReference type="Gene3D" id="3.10.660.10">
    <property type="entry name" value="DPH Zinc finger"/>
    <property type="match status" value="1"/>
</dbReference>
<evidence type="ECO:0000313" key="9">
    <source>
        <dbReference type="EMBL" id="KAG6380732.1"/>
    </source>
</evidence>
<dbReference type="GO" id="GO:0001671">
    <property type="term" value="F:ATPase activator activity"/>
    <property type="evidence" value="ECO:0007669"/>
    <property type="project" value="TreeGrafter"/>
</dbReference>
<proteinExistence type="inferred from homology"/>
<evidence type="ECO:0000256" key="6">
    <source>
        <dbReference type="ARBA" id="ARBA00023004"/>
    </source>
</evidence>
<keyword evidence="10" id="KW-1185">Reference proteome</keyword>
<evidence type="ECO:0000259" key="7">
    <source>
        <dbReference type="PROSITE" id="PS50076"/>
    </source>
</evidence>
<evidence type="ECO:0000256" key="2">
    <source>
        <dbReference type="ARBA" id="ARBA00006169"/>
    </source>
</evidence>
<gene>
    <name evidence="9" type="ORF">JVT61DRAFT_5112</name>
</gene>
<dbReference type="Pfam" id="PF05207">
    <property type="entry name" value="Zn_ribbon_CSL"/>
    <property type="match status" value="1"/>
</dbReference>
<protein>
    <recommendedName>
        <fullName evidence="3">Diphthamide biosynthesis protein 4</fullName>
    </recommendedName>
</protein>
<evidence type="ECO:0000256" key="1">
    <source>
        <dbReference type="ARBA" id="ARBA00003474"/>
    </source>
</evidence>
<dbReference type="PROSITE" id="PS51074">
    <property type="entry name" value="DPH_MB"/>
    <property type="match status" value="1"/>
</dbReference>
<evidence type="ECO:0000256" key="5">
    <source>
        <dbReference type="ARBA" id="ARBA00022833"/>
    </source>
</evidence>
<comment type="caution">
    <text evidence="9">The sequence shown here is derived from an EMBL/GenBank/DDBJ whole genome shotgun (WGS) entry which is preliminary data.</text>
</comment>
<feature type="domain" description="J" evidence="7">
    <location>
        <begin position="7"/>
        <end position="82"/>
    </location>
</feature>
<dbReference type="SMART" id="SM00271">
    <property type="entry name" value="DnaJ"/>
    <property type="match status" value="1"/>
</dbReference>
<dbReference type="InterPro" id="IPR007872">
    <property type="entry name" value="DPH_MB_dom"/>
</dbReference>
<evidence type="ECO:0000256" key="3">
    <source>
        <dbReference type="ARBA" id="ARBA00021797"/>
    </source>
</evidence>
<dbReference type="PROSITE" id="PS50076">
    <property type="entry name" value="DNAJ_2"/>
    <property type="match status" value="1"/>
</dbReference>
<dbReference type="CDD" id="cd06257">
    <property type="entry name" value="DnaJ"/>
    <property type="match status" value="1"/>
</dbReference>
<comment type="function">
    <text evidence="1">Required for the first step of diphthamide biosynthesis, the transfer of 3-amino-3-carboxypropyl from S-adenosyl-L-methionine to a histidine residue. Diphthamide is a post-translational modification of histidine which occurs in elongation factor 2.</text>
</comment>
<keyword evidence="5" id="KW-0862">Zinc</keyword>
<dbReference type="InterPro" id="IPR036869">
    <property type="entry name" value="J_dom_sf"/>
</dbReference>
<dbReference type="PANTHER" id="PTHR45255">
    <property type="entry name" value="DNAJ HOMOLOG SUBFAMILY C MEMBER 24"/>
    <property type="match status" value="1"/>
</dbReference>
<dbReference type="Pfam" id="PF00226">
    <property type="entry name" value="DnaJ"/>
    <property type="match status" value="1"/>
</dbReference>
<keyword evidence="6" id="KW-0408">Iron</keyword>
<dbReference type="AlphaFoldDB" id="A0A8I2Z119"/>